<keyword evidence="2" id="KW-1185">Reference proteome</keyword>
<dbReference type="EMBL" id="FZOW01000008">
    <property type="protein sequence ID" value="SNT00025.1"/>
    <property type="molecule type" value="Genomic_DNA"/>
</dbReference>
<sequence length="29" mass="3260">MQGISQDDFATTIRVLQRTIENVGGDAWH</sequence>
<dbReference type="STRING" id="398843.A3K89_18105"/>
<evidence type="ECO:0000313" key="2">
    <source>
        <dbReference type="Proteomes" id="UP000198327"/>
    </source>
</evidence>
<reference evidence="2" key="1">
    <citation type="submission" date="2017-06" db="EMBL/GenBank/DDBJ databases">
        <authorList>
            <person name="Varghese N."/>
            <person name="Submissions S."/>
        </authorList>
    </citation>
    <scope>NUCLEOTIDE SEQUENCE [LARGE SCALE GENOMIC DNA]</scope>
    <source>
        <strain evidence="2">JCM 23211</strain>
    </source>
</reference>
<proteinExistence type="predicted"/>
<dbReference type="Proteomes" id="UP000198327">
    <property type="component" value="Unassembled WGS sequence"/>
</dbReference>
<protein>
    <submittedName>
        <fullName evidence="1">Uncharacterized protein</fullName>
    </submittedName>
</protein>
<organism evidence="1 2">
    <name type="scientific">Rhodococcoides kyotonense</name>
    <dbReference type="NCBI Taxonomy" id="398843"/>
    <lineage>
        <taxon>Bacteria</taxon>
        <taxon>Bacillati</taxon>
        <taxon>Actinomycetota</taxon>
        <taxon>Actinomycetes</taxon>
        <taxon>Mycobacteriales</taxon>
        <taxon>Nocardiaceae</taxon>
        <taxon>Rhodococcoides</taxon>
    </lineage>
</organism>
<gene>
    <name evidence="1" type="ORF">SAMN05421642_10818</name>
</gene>
<dbReference type="AlphaFoldDB" id="A0A239J2M4"/>
<name>A0A239J2M4_9NOCA</name>
<accession>A0A239J2M4</accession>
<evidence type="ECO:0000313" key="1">
    <source>
        <dbReference type="EMBL" id="SNT00025.1"/>
    </source>
</evidence>